<dbReference type="InterPro" id="IPR004360">
    <property type="entry name" value="Glyas_Fos-R_dOase_dom"/>
</dbReference>
<evidence type="ECO:0000313" key="3">
    <source>
        <dbReference type="Proteomes" id="UP000188145"/>
    </source>
</evidence>
<evidence type="ECO:0000259" key="1">
    <source>
        <dbReference type="Pfam" id="PF00903"/>
    </source>
</evidence>
<evidence type="ECO:0000313" key="2">
    <source>
        <dbReference type="EMBL" id="AQP49039.1"/>
    </source>
</evidence>
<dbReference type="SUPFAM" id="SSF54593">
    <property type="entry name" value="Glyoxalase/Bleomycin resistance protein/Dihydroxybiphenyl dioxygenase"/>
    <property type="match status" value="1"/>
</dbReference>
<gene>
    <name evidence="2" type="ORF">BW730_17595</name>
</gene>
<dbReference type="Proteomes" id="UP000188145">
    <property type="component" value="Chromosome"/>
</dbReference>
<dbReference type="Pfam" id="PF00903">
    <property type="entry name" value="Glyoxalase"/>
    <property type="match status" value="1"/>
</dbReference>
<name>A0A1Q2CSE2_9ACTN</name>
<dbReference type="OrthoDB" id="9795306at2"/>
<dbReference type="RefSeq" id="WP_077687394.1">
    <property type="nucleotide sequence ID" value="NZ_CP019606.1"/>
</dbReference>
<proteinExistence type="predicted"/>
<reference evidence="3" key="1">
    <citation type="submission" date="2017-02" db="EMBL/GenBank/DDBJ databases">
        <title>Tessaracoccus aquaemaris sp. nov., isolated from the intestine of a Korean rockfish, Sebastes schlegelii, in a marine aquaculture pond.</title>
        <authorList>
            <person name="Tak E.J."/>
            <person name="Bae J.-W."/>
        </authorList>
    </citation>
    <scope>NUCLEOTIDE SEQUENCE [LARGE SCALE GENOMIC DNA]</scope>
    <source>
        <strain evidence="3">NSG39</strain>
    </source>
</reference>
<dbReference type="AlphaFoldDB" id="A0A1Q2CSE2"/>
<dbReference type="InterPro" id="IPR028973">
    <property type="entry name" value="PhnB-like"/>
</dbReference>
<sequence length="136" mass="14724">MSILLNPYLALDGTCRQAMEFYQSVLGGDLSVMTFGEAQGGAEFPGSDRVMHSSLTTDDGMVIFASDTMEGMPQTQGDTVAVSISGDDDRLAGFFAKLSEGGQPVVPFEKQMWGDVYGMVRDQFGVLWHVNQLGQQ</sequence>
<accession>A0A1Q2CSE2</accession>
<dbReference type="PANTHER" id="PTHR33990:SF1">
    <property type="entry name" value="PROTEIN YJDN"/>
    <property type="match status" value="1"/>
</dbReference>
<feature type="domain" description="Glyoxalase/fosfomycin resistance/dioxygenase" evidence="1">
    <location>
        <begin position="7"/>
        <end position="129"/>
    </location>
</feature>
<dbReference type="InterPro" id="IPR029068">
    <property type="entry name" value="Glyas_Bleomycin-R_OHBP_Dase"/>
</dbReference>
<organism evidence="2 3">
    <name type="scientific">Tessaracoccus aquimaris</name>
    <dbReference type="NCBI Taxonomy" id="1332264"/>
    <lineage>
        <taxon>Bacteria</taxon>
        <taxon>Bacillati</taxon>
        <taxon>Actinomycetota</taxon>
        <taxon>Actinomycetes</taxon>
        <taxon>Propionibacteriales</taxon>
        <taxon>Propionibacteriaceae</taxon>
        <taxon>Tessaracoccus</taxon>
    </lineage>
</organism>
<dbReference type="Gene3D" id="3.10.180.10">
    <property type="entry name" value="2,3-Dihydroxybiphenyl 1,2-Dioxygenase, domain 1"/>
    <property type="match status" value="1"/>
</dbReference>
<dbReference type="PANTHER" id="PTHR33990">
    <property type="entry name" value="PROTEIN YJDN-RELATED"/>
    <property type="match status" value="1"/>
</dbReference>
<protein>
    <recommendedName>
        <fullName evidence="1">Glyoxalase/fosfomycin resistance/dioxygenase domain-containing protein</fullName>
    </recommendedName>
</protein>
<dbReference type="CDD" id="cd06588">
    <property type="entry name" value="PhnB_like"/>
    <property type="match status" value="1"/>
</dbReference>
<keyword evidence="3" id="KW-1185">Reference proteome</keyword>
<dbReference type="EMBL" id="CP019606">
    <property type="protein sequence ID" value="AQP49039.1"/>
    <property type="molecule type" value="Genomic_DNA"/>
</dbReference>
<dbReference type="STRING" id="1332264.BW730_17595"/>
<dbReference type="KEGG" id="tes:BW730_17595"/>